<gene>
    <name evidence="1" type="ORF">OWR29_25575</name>
</gene>
<proteinExistence type="predicted"/>
<protein>
    <submittedName>
        <fullName evidence="1">Uncharacterized protein</fullName>
    </submittedName>
</protein>
<name>A0ABT4B4F4_9ACTN</name>
<keyword evidence="2" id="KW-1185">Reference proteome</keyword>
<comment type="caution">
    <text evidence="1">The sequence shown here is derived from an EMBL/GenBank/DDBJ whole genome shotgun (WGS) entry which is preliminary data.</text>
</comment>
<organism evidence="1 2">
    <name type="scientific">Paractinoplanes pyxinae</name>
    <dbReference type="NCBI Taxonomy" id="2997416"/>
    <lineage>
        <taxon>Bacteria</taxon>
        <taxon>Bacillati</taxon>
        <taxon>Actinomycetota</taxon>
        <taxon>Actinomycetes</taxon>
        <taxon>Micromonosporales</taxon>
        <taxon>Micromonosporaceae</taxon>
        <taxon>Paractinoplanes</taxon>
    </lineage>
</organism>
<evidence type="ECO:0000313" key="2">
    <source>
        <dbReference type="Proteomes" id="UP001151002"/>
    </source>
</evidence>
<dbReference type="EMBL" id="JAPNTZ010000009">
    <property type="protein sequence ID" value="MCY1141383.1"/>
    <property type="molecule type" value="Genomic_DNA"/>
</dbReference>
<reference evidence="1" key="1">
    <citation type="submission" date="2022-11" db="EMBL/GenBank/DDBJ databases">
        <authorList>
            <person name="Somphong A."/>
            <person name="Phongsopitanun W."/>
        </authorList>
    </citation>
    <scope>NUCLEOTIDE SEQUENCE</scope>
    <source>
        <strain evidence="1">Pm04-4</strain>
    </source>
</reference>
<accession>A0ABT4B4F4</accession>
<dbReference type="Proteomes" id="UP001151002">
    <property type="component" value="Unassembled WGS sequence"/>
</dbReference>
<evidence type="ECO:0000313" key="1">
    <source>
        <dbReference type="EMBL" id="MCY1141383.1"/>
    </source>
</evidence>
<sequence>MPAELDVVVRDAVGGHLVVRRAEDPFGHRPVLDRQLWNLFFDAGDDLLHLFDGAGRVDAACGVGHHLAPKAQLGRGQRDRVLALDTVPAWHPTEIQAGVEVLGEAGELGHVS</sequence>